<dbReference type="SUPFAM" id="SSF52788">
    <property type="entry name" value="Phosphotyrosine protein phosphatases I"/>
    <property type="match status" value="1"/>
</dbReference>
<evidence type="ECO:0000256" key="4">
    <source>
        <dbReference type="ARBA" id="ARBA00022912"/>
    </source>
</evidence>
<gene>
    <name evidence="6" type="ORF">RM531_00265</name>
</gene>
<dbReference type="InterPro" id="IPR023485">
    <property type="entry name" value="Ptyr_pPase"/>
</dbReference>
<keyword evidence="7" id="KW-1185">Reference proteome</keyword>
<accession>A0ABU3B4A2</accession>
<sequence>MRVLFVCMGNICRSPTAEGVARAIRARRGLVEQVDIDSAGTHGYHVGASPDSRSTATAKRHGVDLAGLRSRQVEAADLDRFDLVLAMDNANLEDLLALKVRHGGPAEIHRLLDYAGGGEVPDPYFGAGDGFERVFDAVQRGCEALFDDIEARLRPAD</sequence>
<dbReference type="EC" id="3.1.3.48" evidence="2"/>
<dbReference type="PANTHER" id="PTHR11717">
    <property type="entry name" value="LOW MOLECULAR WEIGHT PROTEIN TYROSINE PHOSPHATASE"/>
    <property type="match status" value="1"/>
</dbReference>
<comment type="similarity">
    <text evidence="1">Belongs to the low molecular weight phosphotyrosine protein phosphatase family.</text>
</comment>
<evidence type="ECO:0000256" key="1">
    <source>
        <dbReference type="ARBA" id="ARBA00011063"/>
    </source>
</evidence>
<evidence type="ECO:0000313" key="6">
    <source>
        <dbReference type="EMBL" id="MDT0616895.1"/>
    </source>
</evidence>
<dbReference type="Gene3D" id="3.40.50.2300">
    <property type="match status" value="1"/>
</dbReference>
<dbReference type="InterPro" id="IPR017867">
    <property type="entry name" value="Tyr_phospatase_low_mol_wt"/>
</dbReference>
<dbReference type="EMBL" id="JAVRHY010000001">
    <property type="protein sequence ID" value="MDT0616895.1"/>
    <property type="molecule type" value="Genomic_DNA"/>
</dbReference>
<evidence type="ECO:0000313" key="7">
    <source>
        <dbReference type="Proteomes" id="UP001259982"/>
    </source>
</evidence>
<dbReference type="CDD" id="cd16343">
    <property type="entry name" value="LMWPTP"/>
    <property type="match status" value="1"/>
</dbReference>
<dbReference type="GO" id="GO:0004725">
    <property type="term" value="F:protein tyrosine phosphatase activity"/>
    <property type="evidence" value="ECO:0007669"/>
    <property type="project" value="UniProtKB-EC"/>
</dbReference>
<dbReference type="Pfam" id="PF01451">
    <property type="entry name" value="LMWPc"/>
    <property type="match status" value="1"/>
</dbReference>
<dbReference type="RefSeq" id="WP_311656403.1">
    <property type="nucleotide sequence ID" value="NZ_JAVRHY010000001.1"/>
</dbReference>
<dbReference type="PANTHER" id="PTHR11717:SF7">
    <property type="entry name" value="LOW MOLECULAR WEIGHT PHOSPHOTYROSINE PROTEIN PHOSPHATASE"/>
    <property type="match status" value="1"/>
</dbReference>
<evidence type="ECO:0000259" key="5">
    <source>
        <dbReference type="SMART" id="SM00226"/>
    </source>
</evidence>
<organism evidence="6 7">
    <name type="scientific">Spectribacter acetivorans</name>
    <dbReference type="NCBI Taxonomy" id="3075603"/>
    <lineage>
        <taxon>Bacteria</taxon>
        <taxon>Pseudomonadati</taxon>
        <taxon>Pseudomonadota</taxon>
        <taxon>Gammaproteobacteria</taxon>
        <taxon>Salinisphaerales</taxon>
        <taxon>Salinisphaeraceae</taxon>
        <taxon>Spectribacter</taxon>
    </lineage>
</organism>
<dbReference type="PRINTS" id="PR00719">
    <property type="entry name" value="LMWPTPASE"/>
</dbReference>
<dbReference type="InterPro" id="IPR036196">
    <property type="entry name" value="Ptyr_pPase_sf"/>
</dbReference>
<dbReference type="InterPro" id="IPR050438">
    <property type="entry name" value="LMW_PTPase"/>
</dbReference>
<dbReference type="SMART" id="SM00226">
    <property type="entry name" value="LMWPc"/>
    <property type="match status" value="1"/>
</dbReference>
<keyword evidence="3 6" id="KW-0378">Hydrolase</keyword>
<evidence type="ECO:0000256" key="3">
    <source>
        <dbReference type="ARBA" id="ARBA00022801"/>
    </source>
</evidence>
<keyword evidence="4" id="KW-0904">Protein phosphatase</keyword>
<feature type="domain" description="Phosphotyrosine protein phosphatase I" evidence="5">
    <location>
        <begin position="1"/>
        <end position="148"/>
    </location>
</feature>
<name>A0ABU3B4A2_9GAMM</name>
<comment type="caution">
    <text evidence="6">The sequence shown here is derived from an EMBL/GenBank/DDBJ whole genome shotgun (WGS) entry which is preliminary data.</text>
</comment>
<protein>
    <recommendedName>
        <fullName evidence="2">protein-tyrosine-phosphatase</fullName>
        <ecNumber evidence="2">3.1.3.48</ecNumber>
    </recommendedName>
</protein>
<reference evidence="6 7" key="1">
    <citation type="submission" date="2023-09" db="EMBL/GenBank/DDBJ databases">
        <authorList>
            <person name="Rey-Velasco X."/>
        </authorList>
    </citation>
    <scope>NUCLEOTIDE SEQUENCE [LARGE SCALE GENOMIC DNA]</scope>
    <source>
        <strain evidence="6 7">P385</strain>
    </source>
</reference>
<dbReference type="Proteomes" id="UP001259982">
    <property type="component" value="Unassembled WGS sequence"/>
</dbReference>
<proteinExistence type="inferred from homology"/>
<evidence type="ECO:0000256" key="2">
    <source>
        <dbReference type="ARBA" id="ARBA00013064"/>
    </source>
</evidence>